<reference evidence="3 4" key="1">
    <citation type="submission" date="2016-08" db="EMBL/GenBank/DDBJ databases">
        <authorList>
            <person name="Seilhamer J.J."/>
        </authorList>
    </citation>
    <scope>NUCLEOTIDE SEQUENCE [LARGE SCALE GENOMIC DNA]</scope>
    <source>
        <strain evidence="3 4">KCTC 42603</strain>
    </source>
</reference>
<dbReference type="Pfam" id="PF00144">
    <property type="entry name" value="Beta-lactamase"/>
    <property type="match status" value="1"/>
</dbReference>
<protein>
    <recommendedName>
        <fullName evidence="2">Beta-lactamase-related domain-containing protein</fullName>
    </recommendedName>
</protein>
<evidence type="ECO:0000313" key="3">
    <source>
        <dbReference type="EMBL" id="OFC69368.1"/>
    </source>
</evidence>
<feature type="signal peptide" evidence="1">
    <location>
        <begin position="1"/>
        <end position="20"/>
    </location>
</feature>
<organism evidence="3 4">
    <name type="scientific">Alteromonas confluentis</name>
    <dbReference type="NCBI Taxonomy" id="1656094"/>
    <lineage>
        <taxon>Bacteria</taxon>
        <taxon>Pseudomonadati</taxon>
        <taxon>Pseudomonadota</taxon>
        <taxon>Gammaproteobacteria</taxon>
        <taxon>Alteromonadales</taxon>
        <taxon>Alteromonadaceae</taxon>
        <taxon>Alteromonas/Salinimonas group</taxon>
        <taxon>Alteromonas</taxon>
    </lineage>
</organism>
<evidence type="ECO:0000259" key="2">
    <source>
        <dbReference type="Pfam" id="PF00144"/>
    </source>
</evidence>
<dbReference type="InterPro" id="IPR012338">
    <property type="entry name" value="Beta-lactam/transpept-like"/>
</dbReference>
<dbReference type="InterPro" id="IPR001466">
    <property type="entry name" value="Beta-lactam-related"/>
</dbReference>
<keyword evidence="4" id="KW-1185">Reference proteome</keyword>
<dbReference type="InterPro" id="IPR050491">
    <property type="entry name" value="AmpC-like"/>
</dbReference>
<dbReference type="EMBL" id="MDHN01000040">
    <property type="protein sequence ID" value="OFC69368.1"/>
    <property type="molecule type" value="Genomic_DNA"/>
</dbReference>
<gene>
    <name evidence="3" type="ORF">BFC18_18310</name>
</gene>
<dbReference type="OrthoDB" id="119951at2"/>
<dbReference type="AlphaFoldDB" id="A0A1E7Z756"/>
<dbReference type="STRING" id="1656094.BFC18_18310"/>
<accession>A0A1E7Z756</accession>
<dbReference type="RefSeq" id="WP_070126814.1">
    <property type="nucleotide sequence ID" value="NZ_MDHN01000040.1"/>
</dbReference>
<dbReference type="Gene3D" id="3.40.710.10">
    <property type="entry name" value="DD-peptidase/beta-lactamase superfamily"/>
    <property type="match status" value="1"/>
</dbReference>
<evidence type="ECO:0000313" key="4">
    <source>
        <dbReference type="Proteomes" id="UP000175691"/>
    </source>
</evidence>
<feature type="domain" description="Beta-lactamase-related" evidence="2">
    <location>
        <begin position="30"/>
        <end position="336"/>
    </location>
</feature>
<name>A0A1E7Z756_9ALTE</name>
<feature type="chain" id="PRO_5009209438" description="Beta-lactamase-related domain-containing protein" evidence="1">
    <location>
        <begin position="21"/>
        <end position="365"/>
    </location>
</feature>
<dbReference type="SUPFAM" id="SSF56601">
    <property type="entry name" value="beta-lactamase/transpeptidase-like"/>
    <property type="match status" value="1"/>
</dbReference>
<proteinExistence type="predicted"/>
<dbReference type="PANTHER" id="PTHR46825:SF9">
    <property type="entry name" value="BETA-LACTAMASE-RELATED DOMAIN-CONTAINING PROTEIN"/>
    <property type="match status" value="1"/>
</dbReference>
<keyword evidence="1" id="KW-0732">Signal</keyword>
<comment type="caution">
    <text evidence="3">The sequence shown here is derived from an EMBL/GenBank/DDBJ whole genome shotgun (WGS) entry which is preliminary data.</text>
</comment>
<dbReference type="Proteomes" id="UP000175691">
    <property type="component" value="Unassembled WGS sequence"/>
</dbReference>
<dbReference type="PANTHER" id="PTHR46825">
    <property type="entry name" value="D-ALANYL-D-ALANINE-CARBOXYPEPTIDASE/ENDOPEPTIDASE AMPH"/>
    <property type="match status" value="1"/>
</dbReference>
<sequence length="365" mass="39898">MRLMKFIVIVTVVFSAKLLACTFPGVEKAAAQYAKHDAPGFVFLVAQNNTVVCKKAVGLANIELGVPVNANTVFEIGSLTKLFTATAILLLEQQEKLNRNDLVSRYIPGITSQKSPVTIAHLLSHTSGLVDPINEPEFLATRINDDTDLDSLIQEFKNGRWAYEPGQHVIYSNVGYSMLASIIEKASEMAYEEALQKMIFRPLNMQHTHQASFQIVKGKATGYTFDGATPRQHDFLNWRWAFGAADLLSTVDDLNTFNSALMQGKLLNADQLSALTRPIALNDGSQVPGPYNYSIEKVGGKRALRMNGSTMGYSSHSAYLQDSKTFVVVLSNSDGINGGGWTAPEVITNSIIAAIAFDESTKPEK</sequence>
<evidence type="ECO:0000256" key="1">
    <source>
        <dbReference type="SAM" id="SignalP"/>
    </source>
</evidence>